<gene>
    <name evidence="7" type="ORF">LG35_06950</name>
</gene>
<dbReference type="SUPFAM" id="SSF52242">
    <property type="entry name" value="Cobalamin (vitamin B12)-binding domain"/>
    <property type="match status" value="1"/>
</dbReference>
<dbReference type="EMBL" id="JRGF01000007">
    <property type="protein sequence ID" value="KHE41971.1"/>
    <property type="molecule type" value="Genomic_DNA"/>
</dbReference>
<keyword evidence="8" id="KW-1185">Reference proteome</keyword>
<evidence type="ECO:0000256" key="2">
    <source>
        <dbReference type="ARBA" id="ARBA00008465"/>
    </source>
</evidence>
<dbReference type="PANTHER" id="PTHR48101:SF1">
    <property type="entry name" value="METHYLMALONYL-COA MUTASE, LARGE SUBUNIT"/>
    <property type="match status" value="1"/>
</dbReference>
<keyword evidence="3" id="KW-0846">Cobalamin</keyword>
<dbReference type="InterPro" id="IPR016176">
    <property type="entry name" value="Cbl-dep_enz_cat"/>
</dbReference>
<dbReference type="InterPro" id="IPR036724">
    <property type="entry name" value="Cobalamin-bd_sf"/>
</dbReference>
<comment type="caution">
    <text evidence="7">The sequence shown here is derived from an EMBL/GenBank/DDBJ whole genome shotgun (WGS) entry which is preliminary data.</text>
</comment>
<evidence type="ECO:0000256" key="3">
    <source>
        <dbReference type="ARBA" id="ARBA00022628"/>
    </source>
</evidence>
<name>A0ABR4YJV4_9BACT</name>
<evidence type="ECO:0000256" key="4">
    <source>
        <dbReference type="ARBA" id="ARBA00023235"/>
    </source>
</evidence>
<dbReference type="Proteomes" id="UP000030889">
    <property type="component" value="Unassembled WGS sequence"/>
</dbReference>
<accession>A0ABR4YJV4</accession>
<evidence type="ECO:0000256" key="1">
    <source>
        <dbReference type="ARBA" id="ARBA00001922"/>
    </source>
</evidence>
<protein>
    <submittedName>
        <fullName evidence="7">Methylmalonyl-CoA mutase</fullName>
    </submittedName>
</protein>
<comment type="cofactor">
    <cofactor evidence="1">
        <name>adenosylcob(III)alamin</name>
        <dbReference type="ChEBI" id="CHEBI:18408"/>
    </cofactor>
</comment>
<evidence type="ECO:0000313" key="7">
    <source>
        <dbReference type="EMBL" id="KHE41971.1"/>
    </source>
</evidence>
<sequence length="614" mass="67418">MANNTEEKLFSQFPPVSTEQWEAAITADLKGADYQKKLVWRTTEGFNVRPYYRAEDLEGIKYLGKKSGEFPYVRGNRCNNRWRIHETIAVKEVAEANRLALHAVEAGADSIGFDLSEKLSAQQVADLMAGIDLNATELAFSGKPDAELPDKVLSVAEAKKADPEKFRVFFGYDPLIRQLSLTGAFCDGDDGQQCYKTIAGFVRGAKAWPKAKFVTVSGETFQNSGSTITQELAFTLAAGHEYLVKLTEAGLSAEEAARTIRFSMAVSSNYFMEMAKFRAGRMLWANIVNAYTGGCARKMFTHAVTSGWNITAYDPYVNMLRGTTEAMSASLAGVHSLEVLPFDTAYESPTEFSSRIARNVQLLLKNESHFDNVVDPAGGSYYIENLTQSIAEQAWKLFKEVEERGGYTAAFRDGFIPDAVKASAEAKDNAVATRRIVLLGTNQYPNFNEVADSAITEACITPQAWDAKVLRPYRGGMAFEQLRLKVDRSGRSPRAFMLTCGTLAMARARSQFACNFFACAGIRVVDNTFFHSVEEGAKAALDSGAEIVVICAADDDYATLAPKAKELLGERALFVVAGAPASQPELEAQGITRFISVRSNVLETLREYVKELGI</sequence>
<evidence type="ECO:0000259" key="6">
    <source>
        <dbReference type="Pfam" id="PF01642"/>
    </source>
</evidence>
<dbReference type="SUPFAM" id="SSF51703">
    <property type="entry name" value="Cobalamin (vitamin B12)-dependent enzymes"/>
    <property type="match status" value="1"/>
</dbReference>
<dbReference type="Gene3D" id="3.20.20.240">
    <property type="entry name" value="Methylmalonyl-CoA mutase"/>
    <property type="match status" value="1"/>
</dbReference>
<evidence type="ECO:0000256" key="5">
    <source>
        <dbReference type="ARBA" id="ARBA00023285"/>
    </source>
</evidence>
<dbReference type="Gene3D" id="3.40.50.280">
    <property type="entry name" value="Cobalamin-binding domain"/>
    <property type="match status" value="1"/>
</dbReference>
<dbReference type="InterPro" id="IPR006099">
    <property type="entry name" value="MeMalonylCoA_mutase_a/b_cat"/>
</dbReference>
<feature type="domain" description="Methylmalonyl-CoA mutase alpha/beta chain catalytic" evidence="6">
    <location>
        <begin position="122"/>
        <end position="447"/>
    </location>
</feature>
<comment type="similarity">
    <text evidence="2">Belongs to the methylmalonyl-CoA mutase family.</text>
</comment>
<dbReference type="RefSeq" id="WP_022063769.1">
    <property type="nucleotide sequence ID" value="NZ_JRGF01000007.1"/>
</dbReference>
<dbReference type="Pfam" id="PF01642">
    <property type="entry name" value="MM_CoA_mutase"/>
    <property type="match status" value="1"/>
</dbReference>
<evidence type="ECO:0000313" key="8">
    <source>
        <dbReference type="Proteomes" id="UP000030889"/>
    </source>
</evidence>
<proteinExistence type="inferred from homology"/>
<reference evidence="7 8" key="1">
    <citation type="submission" date="2014-09" db="EMBL/GenBank/DDBJ databases">
        <title>Alistipes sp. 627, sp. nov., a novel member of the family Rikenellaceae isolated from human faeces.</title>
        <authorList>
            <person name="Shkoporov A.N."/>
            <person name="Chaplin A.V."/>
            <person name="Motuzova O.V."/>
            <person name="Kafarskaia L.I."/>
            <person name="Khokhlova E.V."/>
            <person name="Efimov B.A."/>
        </authorList>
    </citation>
    <scope>NUCLEOTIDE SEQUENCE [LARGE SCALE GENOMIC DNA]</scope>
    <source>
        <strain evidence="7 8">627</strain>
    </source>
</reference>
<dbReference type="CDD" id="cd03677">
    <property type="entry name" value="MM_CoA_mutase_beta"/>
    <property type="match status" value="1"/>
</dbReference>
<dbReference type="PANTHER" id="PTHR48101">
    <property type="entry name" value="METHYLMALONYL-COA MUTASE, MITOCHONDRIAL-RELATED"/>
    <property type="match status" value="1"/>
</dbReference>
<keyword evidence="4" id="KW-0413">Isomerase</keyword>
<organism evidence="7 8">
    <name type="scientific">Alistipes inops</name>
    <dbReference type="NCBI Taxonomy" id="1501391"/>
    <lineage>
        <taxon>Bacteria</taxon>
        <taxon>Pseudomonadati</taxon>
        <taxon>Bacteroidota</taxon>
        <taxon>Bacteroidia</taxon>
        <taxon>Bacteroidales</taxon>
        <taxon>Rikenellaceae</taxon>
        <taxon>Alistipes</taxon>
    </lineage>
</organism>
<keyword evidence="5" id="KW-0170">Cobalt</keyword>